<dbReference type="EnsemblMetazoa" id="CJA21808.1">
    <property type="protein sequence ID" value="CJA21808.1"/>
    <property type="gene ID" value="WBGene00177380"/>
</dbReference>
<organism evidence="1 2">
    <name type="scientific">Caenorhabditis japonica</name>
    <dbReference type="NCBI Taxonomy" id="281687"/>
    <lineage>
        <taxon>Eukaryota</taxon>
        <taxon>Metazoa</taxon>
        <taxon>Ecdysozoa</taxon>
        <taxon>Nematoda</taxon>
        <taxon>Chromadorea</taxon>
        <taxon>Rhabditida</taxon>
        <taxon>Rhabditina</taxon>
        <taxon>Rhabditomorpha</taxon>
        <taxon>Rhabditoidea</taxon>
        <taxon>Rhabditidae</taxon>
        <taxon>Peloderinae</taxon>
        <taxon>Caenorhabditis</taxon>
    </lineage>
</organism>
<sequence>MAKARFILTKLDKREEEQFRNHILPKTPAEVDFEDTIQMMNKFFNKTKSLTRIRYELLSVKFDGYGRKEYIGHVKSRFSAQWTKMTEDQAQCLLWSIGLQSNEHLNFMHFESWKSTRASSYRNWKIAWTKSLLFATMRTSLEDPQQSFTRHQTCKTTSTFSHSCSIFHFHGKIQV</sequence>
<protein>
    <submittedName>
        <fullName evidence="1">Uncharacterized protein</fullName>
    </submittedName>
</protein>
<name>A0A8R1I7M1_CAEJA</name>
<keyword evidence="2" id="KW-1185">Reference proteome</keyword>
<evidence type="ECO:0000313" key="1">
    <source>
        <dbReference type="EnsemblMetazoa" id="CJA21808.1"/>
    </source>
</evidence>
<reference evidence="2" key="1">
    <citation type="submission" date="2010-08" db="EMBL/GenBank/DDBJ databases">
        <authorList>
            <consortium name="Caenorhabditis japonica Sequencing Consortium"/>
            <person name="Wilson R.K."/>
        </authorList>
    </citation>
    <scope>NUCLEOTIDE SEQUENCE [LARGE SCALE GENOMIC DNA]</scope>
    <source>
        <strain evidence="2">DF5081</strain>
    </source>
</reference>
<dbReference type="Proteomes" id="UP000005237">
    <property type="component" value="Unassembled WGS sequence"/>
</dbReference>
<dbReference type="AlphaFoldDB" id="A0A8R1I7M1"/>
<proteinExistence type="predicted"/>
<reference evidence="1" key="2">
    <citation type="submission" date="2022-06" db="UniProtKB">
        <authorList>
            <consortium name="EnsemblMetazoa"/>
        </authorList>
    </citation>
    <scope>IDENTIFICATION</scope>
    <source>
        <strain evidence="1">DF5081</strain>
    </source>
</reference>
<evidence type="ECO:0000313" key="2">
    <source>
        <dbReference type="Proteomes" id="UP000005237"/>
    </source>
</evidence>
<accession>A0A8R1I7M1</accession>